<evidence type="ECO:0000259" key="4">
    <source>
        <dbReference type="Pfam" id="PF13472"/>
    </source>
</evidence>
<evidence type="ECO:0000313" key="7">
    <source>
        <dbReference type="Proteomes" id="UP000316855"/>
    </source>
</evidence>
<organism evidence="6 7">
    <name type="scientific">Gimesia algae</name>
    <dbReference type="NCBI Taxonomy" id="2527971"/>
    <lineage>
        <taxon>Bacteria</taxon>
        <taxon>Pseudomonadati</taxon>
        <taxon>Planctomycetota</taxon>
        <taxon>Planctomycetia</taxon>
        <taxon>Planctomycetales</taxon>
        <taxon>Planctomycetaceae</taxon>
        <taxon>Gimesia</taxon>
    </lineage>
</organism>
<dbReference type="Pfam" id="PF13472">
    <property type="entry name" value="Lipase_GDSL_2"/>
    <property type="match status" value="1"/>
</dbReference>
<dbReference type="AlphaFoldDB" id="A0A517VBB8"/>
<dbReference type="Proteomes" id="UP000316855">
    <property type="component" value="Chromosome"/>
</dbReference>
<dbReference type="InterPro" id="IPR036514">
    <property type="entry name" value="SGNH_hydro_sf"/>
</dbReference>
<evidence type="ECO:0000313" key="6">
    <source>
        <dbReference type="EMBL" id="QDT90279.1"/>
    </source>
</evidence>
<dbReference type="PANTHER" id="PTHR48081">
    <property type="entry name" value="AB HYDROLASE SUPERFAMILY PROTEIN C4A8.06C"/>
    <property type="match status" value="1"/>
</dbReference>
<dbReference type="PANTHER" id="PTHR48081:SF6">
    <property type="entry name" value="PEPTIDASE S9 PROLYL OLIGOPEPTIDASE CATALYTIC DOMAIN-CONTAINING PROTEIN"/>
    <property type="match status" value="1"/>
</dbReference>
<dbReference type="InterPro" id="IPR029058">
    <property type="entry name" value="AB_hydrolase_fold"/>
</dbReference>
<dbReference type="Pfam" id="PF20434">
    <property type="entry name" value="BD-FAE"/>
    <property type="match status" value="1"/>
</dbReference>
<dbReference type="InterPro" id="IPR050300">
    <property type="entry name" value="GDXG_lipolytic_enzyme"/>
</dbReference>
<gene>
    <name evidence="6" type="primary">axeA1_2</name>
    <name evidence="6" type="ORF">Pan161_19290</name>
</gene>
<sequence length="681" mass="75615" precursor="true">MNSPHRINGRFFFSAFKVNRSWRLTSVLTVGVLLLSGMTFAADPDASAKWKYQPELLQPFWQEDTVRGESVLFIKDPKTGEARASVLFPVDKVLKVTNSAGTVTYEAGRDYRWKPGTHEIVLPANSRINSQTPADLRRPDDSQRHKLTHRDGNGEIFFGGKLEYHNMQTSITYTHEPVDWQAIVATFDEKALPRTINKLRDQKPVSIVLMGDSISTGCNASGWAGAAPFQPAFLELLQQHLEHQYQTKVKVTNPSVGGKDTRWALTEVDQVVAPQPDLVIIAFGMNDSAGRSAKEYQANTKALMEAVRKKLPKAEFILVAPMLGNRDWVRLKHELFPQYRDALAELCEPGVALADMTSIWTEFLKQKQDWDLTGNGVNHPNDFGHRVYAQVLSALLVPPTVSVSTKATSLAPEELSLWNGHAPIDREHFKKEDAKITVHRPAKGNGAAIVICPGGGYQRLVTAGEGHGIARWLNQHGITGIVLEYRMPHGRTYVPLMDAQRAIRVVRANAKRWDIDPDRIGIMGFSAGGHLASTAATHFDNGNPQAKELIDRESSRPDFAILVYPVVTMGESTHGGSRKNLLGNNPTPEMVKLFSNEKQVTKQTPPIFLAHAVDDKPVPIKNSQDLYAALQAQKIPSQLLELPSGGHGLNGYKGPMWDAWQKQSMEWLAKLNIIPKQDAKD</sequence>
<feature type="domain" description="BD-FAE-like" evidence="5">
    <location>
        <begin position="443"/>
        <end position="630"/>
    </location>
</feature>
<evidence type="ECO:0000256" key="3">
    <source>
        <dbReference type="SAM" id="SignalP"/>
    </source>
</evidence>
<protein>
    <submittedName>
        <fullName evidence="6">Acetylxylan esterase</fullName>
        <ecNumber evidence="6">3.1.1.72</ecNumber>
    </submittedName>
</protein>
<reference evidence="6 7" key="1">
    <citation type="submission" date="2019-02" db="EMBL/GenBank/DDBJ databases">
        <title>Deep-cultivation of Planctomycetes and their phenomic and genomic characterization uncovers novel biology.</title>
        <authorList>
            <person name="Wiegand S."/>
            <person name="Jogler M."/>
            <person name="Boedeker C."/>
            <person name="Pinto D."/>
            <person name="Vollmers J."/>
            <person name="Rivas-Marin E."/>
            <person name="Kohn T."/>
            <person name="Peeters S.H."/>
            <person name="Heuer A."/>
            <person name="Rast P."/>
            <person name="Oberbeckmann S."/>
            <person name="Bunk B."/>
            <person name="Jeske O."/>
            <person name="Meyerdierks A."/>
            <person name="Storesund J.E."/>
            <person name="Kallscheuer N."/>
            <person name="Luecker S."/>
            <person name="Lage O.M."/>
            <person name="Pohl T."/>
            <person name="Merkel B.J."/>
            <person name="Hornburger P."/>
            <person name="Mueller R.-W."/>
            <person name="Bruemmer F."/>
            <person name="Labrenz M."/>
            <person name="Spormann A.M."/>
            <person name="Op den Camp H."/>
            <person name="Overmann J."/>
            <person name="Amann R."/>
            <person name="Jetten M.S.M."/>
            <person name="Mascher T."/>
            <person name="Medema M.H."/>
            <person name="Devos D.P."/>
            <person name="Kaster A.-K."/>
            <person name="Ovreas L."/>
            <person name="Rohde M."/>
            <person name="Galperin M.Y."/>
            <person name="Jogler C."/>
        </authorList>
    </citation>
    <scope>NUCLEOTIDE SEQUENCE [LARGE SCALE GENOMIC DNA]</scope>
    <source>
        <strain evidence="6 7">Pan161</strain>
    </source>
</reference>
<keyword evidence="3" id="KW-0732">Signal</keyword>
<feature type="signal peptide" evidence="3">
    <location>
        <begin position="1"/>
        <end position="41"/>
    </location>
</feature>
<dbReference type="Gene3D" id="3.40.50.1110">
    <property type="entry name" value="SGNH hydrolase"/>
    <property type="match status" value="1"/>
</dbReference>
<dbReference type="RefSeq" id="WP_232103674.1">
    <property type="nucleotide sequence ID" value="NZ_CP036343.1"/>
</dbReference>
<dbReference type="InterPro" id="IPR013830">
    <property type="entry name" value="SGNH_hydro"/>
</dbReference>
<accession>A0A517VBB8</accession>
<keyword evidence="1 6" id="KW-0378">Hydrolase</keyword>
<feature type="region of interest" description="Disordered" evidence="2">
    <location>
        <begin position="125"/>
        <end position="145"/>
    </location>
</feature>
<evidence type="ECO:0000259" key="5">
    <source>
        <dbReference type="Pfam" id="PF20434"/>
    </source>
</evidence>
<name>A0A517VBB8_9PLAN</name>
<dbReference type="CDD" id="cd00229">
    <property type="entry name" value="SGNH_hydrolase"/>
    <property type="match status" value="1"/>
</dbReference>
<feature type="compositionally biased region" description="Basic and acidic residues" evidence="2">
    <location>
        <begin position="135"/>
        <end position="145"/>
    </location>
</feature>
<evidence type="ECO:0000256" key="2">
    <source>
        <dbReference type="SAM" id="MobiDB-lite"/>
    </source>
</evidence>
<dbReference type="GO" id="GO:0046555">
    <property type="term" value="F:acetylxylan esterase activity"/>
    <property type="evidence" value="ECO:0007669"/>
    <property type="project" value="UniProtKB-EC"/>
</dbReference>
<evidence type="ECO:0000256" key="1">
    <source>
        <dbReference type="ARBA" id="ARBA00022801"/>
    </source>
</evidence>
<dbReference type="InterPro" id="IPR049492">
    <property type="entry name" value="BD-FAE-like_dom"/>
</dbReference>
<dbReference type="EC" id="3.1.1.72" evidence="6"/>
<dbReference type="SUPFAM" id="SSF52266">
    <property type="entry name" value="SGNH hydrolase"/>
    <property type="match status" value="1"/>
</dbReference>
<dbReference type="KEGG" id="gax:Pan161_19290"/>
<feature type="chain" id="PRO_5022096309" evidence="3">
    <location>
        <begin position="42"/>
        <end position="681"/>
    </location>
</feature>
<dbReference type="Gene3D" id="3.40.50.1820">
    <property type="entry name" value="alpha/beta hydrolase"/>
    <property type="match status" value="1"/>
</dbReference>
<feature type="domain" description="SGNH hydrolase-type esterase" evidence="4">
    <location>
        <begin position="210"/>
        <end position="387"/>
    </location>
</feature>
<proteinExistence type="predicted"/>
<dbReference type="SUPFAM" id="SSF53474">
    <property type="entry name" value="alpha/beta-Hydrolases"/>
    <property type="match status" value="1"/>
</dbReference>
<keyword evidence="7" id="KW-1185">Reference proteome</keyword>
<dbReference type="EMBL" id="CP036343">
    <property type="protein sequence ID" value="QDT90279.1"/>
    <property type="molecule type" value="Genomic_DNA"/>
</dbReference>